<comment type="caution">
    <text evidence="2">The sequence shown here is derived from an EMBL/GenBank/DDBJ whole genome shotgun (WGS) entry which is preliminary data.</text>
</comment>
<name>A0A365YN17_9MICC</name>
<gene>
    <name evidence="2" type="ORF">C1H84_01940</name>
</gene>
<evidence type="ECO:0000313" key="3">
    <source>
        <dbReference type="Proteomes" id="UP000252167"/>
    </source>
</evidence>
<evidence type="ECO:0000313" key="2">
    <source>
        <dbReference type="EMBL" id="RBM04082.1"/>
    </source>
</evidence>
<organism evidence="2 3">
    <name type="scientific">Glutamicibacter soli</name>
    <dbReference type="NCBI Taxonomy" id="453836"/>
    <lineage>
        <taxon>Bacteria</taxon>
        <taxon>Bacillati</taxon>
        <taxon>Actinomycetota</taxon>
        <taxon>Actinomycetes</taxon>
        <taxon>Micrococcales</taxon>
        <taxon>Micrococcaceae</taxon>
        <taxon>Glutamicibacter</taxon>
    </lineage>
</organism>
<reference evidence="2 3" key="1">
    <citation type="submission" date="2018-01" db="EMBL/GenBank/DDBJ databases">
        <title>Glutamicibacter soli strain NHPC-3 Whole genome sequence and assembly.</title>
        <authorList>
            <person name="Choudhury P."/>
            <person name="Gupta D."/>
            <person name="Sengupta K."/>
            <person name="Jawed A."/>
            <person name="Sultana N."/>
            <person name="Saha P."/>
        </authorList>
    </citation>
    <scope>NUCLEOTIDE SEQUENCE [LARGE SCALE GENOMIC DNA]</scope>
    <source>
        <strain evidence="2 3">NHPC-3</strain>
    </source>
</reference>
<sequence length="81" mass="7769">MSKDYEIKISVAGTGGDGSRGGADSSAPSPMPLEQLAASAAGQDATGSAPTPMALGQMAAGGPDAAPEPMVLDRLPDPGGS</sequence>
<dbReference type="AlphaFoldDB" id="A0A365YN17"/>
<keyword evidence="3" id="KW-1185">Reference proteome</keyword>
<dbReference type="RefSeq" id="WP_113606402.1">
    <property type="nucleotide sequence ID" value="NZ_CM125969.1"/>
</dbReference>
<dbReference type="Proteomes" id="UP000252167">
    <property type="component" value="Unassembled WGS sequence"/>
</dbReference>
<protein>
    <submittedName>
        <fullName evidence="2">Uncharacterized protein</fullName>
    </submittedName>
</protein>
<accession>A0A365YN17</accession>
<evidence type="ECO:0000256" key="1">
    <source>
        <dbReference type="SAM" id="MobiDB-lite"/>
    </source>
</evidence>
<dbReference type="EMBL" id="POAF01000001">
    <property type="protein sequence ID" value="RBM04082.1"/>
    <property type="molecule type" value="Genomic_DNA"/>
</dbReference>
<feature type="region of interest" description="Disordered" evidence="1">
    <location>
        <begin position="1"/>
        <end position="81"/>
    </location>
</feature>
<proteinExistence type="predicted"/>